<dbReference type="Gramene" id="Zm00001eb292720_T001">
    <property type="protein sequence ID" value="Zm00001eb292720_P001"/>
    <property type="gene ID" value="Zm00001eb292720"/>
</dbReference>
<dbReference type="InParanoid" id="A0A804Q3I5"/>
<evidence type="ECO:0000313" key="2">
    <source>
        <dbReference type="EnsemblPlants" id="Zm00001eb292720_P001"/>
    </source>
</evidence>
<dbReference type="EnsemblPlants" id="Zm00001eb292720_T001">
    <property type="protein sequence ID" value="Zm00001eb292720_P001"/>
    <property type="gene ID" value="Zm00001eb292720"/>
</dbReference>
<sequence>AEHWSSRAPGRRAGDGRTGIRWRAGGRVDDERPTRGRGAGDGWTGIHRSLAFFLNPPLDCVACPPGALLQENKQVGGPRAFGGRRAPEEDDEQGPGDGLPVDGRTERTAQRTKAAATRKATAKQKLGLAGVGPIDWNG</sequence>
<feature type="compositionally biased region" description="Low complexity" evidence="1">
    <location>
        <begin position="111"/>
        <end position="125"/>
    </location>
</feature>
<keyword evidence="3" id="KW-1185">Reference proteome</keyword>
<proteinExistence type="predicted"/>
<dbReference type="AlphaFoldDB" id="A0A804Q3I5"/>
<reference evidence="3" key="1">
    <citation type="journal article" date="2009" name="Science">
        <title>The B73 maize genome: complexity, diversity, and dynamics.</title>
        <authorList>
            <person name="Schnable P.S."/>
            <person name="Ware D."/>
            <person name="Fulton R.S."/>
            <person name="Stein J.C."/>
            <person name="Wei F."/>
            <person name="Pasternak S."/>
            <person name="Liang C."/>
            <person name="Zhang J."/>
            <person name="Fulton L."/>
            <person name="Graves T.A."/>
            <person name="Minx P."/>
            <person name="Reily A.D."/>
            <person name="Courtney L."/>
            <person name="Kruchowski S.S."/>
            <person name="Tomlinson C."/>
            <person name="Strong C."/>
            <person name="Delehaunty K."/>
            <person name="Fronick C."/>
            <person name="Courtney B."/>
            <person name="Rock S.M."/>
            <person name="Belter E."/>
            <person name="Du F."/>
            <person name="Kim K."/>
            <person name="Abbott R.M."/>
            <person name="Cotton M."/>
            <person name="Levy A."/>
            <person name="Marchetto P."/>
            <person name="Ochoa K."/>
            <person name="Jackson S.M."/>
            <person name="Gillam B."/>
            <person name="Chen W."/>
            <person name="Yan L."/>
            <person name="Higginbotham J."/>
            <person name="Cardenas M."/>
            <person name="Waligorski J."/>
            <person name="Applebaum E."/>
            <person name="Phelps L."/>
            <person name="Falcone J."/>
            <person name="Kanchi K."/>
            <person name="Thane T."/>
            <person name="Scimone A."/>
            <person name="Thane N."/>
            <person name="Henke J."/>
            <person name="Wang T."/>
            <person name="Ruppert J."/>
            <person name="Shah N."/>
            <person name="Rotter K."/>
            <person name="Hodges J."/>
            <person name="Ingenthron E."/>
            <person name="Cordes M."/>
            <person name="Kohlberg S."/>
            <person name="Sgro J."/>
            <person name="Delgado B."/>
            <person name="Mead K."/>
            <person name="Chinwalla A."/>
            <person name="Leonard S."/>
            <person name="Crouse K."/>
            <person name="Collura K."/>
            <person name="Kudrna D."/>
            <person name="Currie J."/>
            <person name="He R."/>
            <person name="Angelova A."/>
            <person name="Rajasekar S."/>
            <person name="Mueller T."/>
            <person name="Lomeli R."/>
            <person name="Scara G."/>
            <person name="Ko A."/>
            <person name="Delaney K."/>
            <person name="Wissotski M."/>
            <person name="Lopez G."/>
            <person name="Campos D."/>
            <person name="Braidotti M."/>
            <person name="Ashley E."/>
            <person name="Golser W."/>
            <person name="Kim H."/>
            <person name="Lee S."/>
            <person name="Lin J."/>
            <person name="Dujmic Z."/>
            <person name="Kim W."/>
            <person name="Talag J."/>
            <person name="Zuccolo A."/>
            <person name="Fan C."/>
            <person name="Sebastian A."/>
            <person name="Kramer M."/>
            <person name="Spiegel L."/>
            <person name="Nascimento L."/>
            <person name="Zutavern T."/>
            <person name="Miller B."/>
            <person name="Ambroise C."/>
            <person name="Muller S."/>
            <person name="Spooner W."/>
            <person name="Narechania A."/>
            <person name="Ren L."/>
            <person name="Wei S."/>
            <person name="Kumari S."/>
            <person name="Faga B."/>
            <person name="Levy M.J."/>
            <person name="McMahan L."/>
            <person name="Van Buren P."/>
            <person name="Vaughn M.W."/>
            <person name="Ying K."/>
            <person name="Yeh C.-T."/>
            <person name="Emrich S.J."/>
            <person name="Jia Y."/>
            <person name="Kalyanaraman A."/>
            <person name="Hsia A.-P."/>
            <person name="Barbazuk W.B."/>
            <person name="Baucom R.S."/>
            <person name="Brutnell T.P."/>
            <person name="Carpita N.C."/>
            <person name="Chaparro C."/>
            <person name="Chia J.-M."/>
            <person name="Deragon J.-M."/>
            <person name="Estill J.C."/>
            <person name="Fu Y."/>
            <person name="Jeddeloh J.A."/>
            <person name="Han Y."/>
            <person name="Lee H."/>
            <person name="Li P."/>
            <person name="Lisch D.R."/>
            <person name="Liu S."/>
            <person name="Liu Z."/>
            <person name="Nagel D.H."/>
            <person name="McCann M.C."/>
            <person name="SanMiguel P."/>
            <person name="Myers A.M."/>
            <person name="Nettleton D."/>
            <person name="Nguyen J."/>
            <person name="Penning B.W."/>
            <person name="Ponnala L."/>
            <person name="Schneider K.L."/>
            <person name="Schwartz D.C."/>
            <person name="Sharma A."/>
            <person name="Soderlund C."/>
            <person name="Springer N.M."/>
            <person name="Sun Q."/>
            <person name="Wang H."/>
            <person name="Waterman M."/>
            <person name="Westerman R."/>
            <person name="Wolfgruber T.K."/>
            <person name="Yang L."/>
            <person name="Yu Y."/>
            <person name="Zhang L."/>
            <person name="Zhou S."/>
            <person name="Zhu Q."/>
            <person name="Bennetzen J.L."/>
            <person name="Dawe R.K."/>
            <person name="Jiang J."/>
            <person name="Jiang N."/>
            <person name="Presting G.G."/>
            <person name="Wessler S.R."/>
            <person name="Aluru S."/>
            <person name="Martienssen R.A."/>
            <person name="Clifton S.W."/>
            <person name="McCombie W.R."/>
            <person name="Wing R.A."/>
            <person name="Wilson R.K."/>
        </authorList>
    </citation>
    <scope>NUCLEOTIDE SEQUENCE [LARGE SCALE GENOMIC DNA]</scope>
    <source>
        <strain evidence="3">cv. B73</strain>
    </source>
</reference>
<evidence type="ECO:0000313" key="3">
    <source>
        <dbReference type="Proteomes" id="UP000007305"/>
    </source>
</evidence>
<reference evidence="2" key="2">
    <citation type="submission" date="2019-07" db="EMBL/GenBank/DDBJ databases">
        <authorList>
            <person name="Seetharam A."/>
            <person name="Woodhouse M."/>
            <person name="Cannon E."/>
        </authorList>
    </citation>
    <scope>NUCLEOTIDE SEQUENCE [LARGE SCALE GENOMIC DNA]</scope>
    <source>
        <strain evidence="2">cv. B73</strain>
    </source>
</reference>
<accession>A0A804Q3I5</accession>
<dbReference type="Proteomes" id="UP000007305">
    <property type="component" value="Chromosome 6"/>
</dbReference>
<reference evidence="2" key="3">
    <citation type="submission" date="2021-05" db="UniProtKB">
        <authorList>
            <consortium name="EnsemblPlants"/>
        </authorList>
    </citation>
    <scope>IDENTIFICATION</scope>
    <source>
        <strain evidence="2">cv. B73</strain>
    </source>
</reference>
<name>A0A804Q3I5_MAIZE</name>
<evidence type="ECO:0000256" key="1">
    <source>
        <dbReference type="SAM" id="MobiDB-lite"/>
    </source>
</evidence>
<feature type="region of interest" description="Disordered" evidence="1">
    <location>
        <begin position="70"/>
        <end position="138"/>
    </location>
</feature>
<feature type="region of interest" description="Disordered" evidence="1">
    <location>
        <begin position="1"/>
        <end position="42"/>
    </location>
</feature>
<organism evidence="2 3">
    <name type="scientific">Zea mays</name>
    <name type="common">Maize</name>
    <dbReference type="NCBI Taxonomy" id="4577"/>
    <lineage>
        <taxon>Eukaryota</taxon>
        <taxon>Viridiplantae</taxon>
        <taxon>Streptophyta</taxon>
        <taxon>Embryophyta</taxon>
        <taxon>Tracheophyta</taxon>
        <taxon>Spermatophyta</taxon>
        <taxon>Magnoliopsida</taxon>
        <taxon>Liliopsida</taxon>
        <taxon>Poales</taxon>
        <taxon>Poaceae</taxon>
        <taxon>PACMAD clade</taxon>
        <taxon>Panicoideae</taxon>
        <taxon>Andropogonodae</taxon>
        <taxon>Andropogoneae</taxon>
        <taxon>Tripsacinae</taxon>
        <taxon>Zea</taxon>
    </lineage>
</organism>
<protein>
    <submittedName>
        <fullName evidence="2">Uncharacterized protein</fullName>
    </submittedName>
</protein>